<protein>
    <submittedName>
        <fullName evidence="4">Multiple sugar transport system substrate-binding protein/raffinose/stachyose/melibiose transport system substrate-binding protein</fullName>
    </submittedName>
</protein>
<evidence type="ECO:0000313" key="5">
    <source>
        <dbReference type="Proteomes" id="UP000565579"/>
    </source>
</evidence>
<evidence type="ECO:0000256" key="2">
    <source>
        <dbReference type="ARBA" id="ARBA00022448"/>
    </source>
</evidence>
<comment type="caution">
    <text evidence="4">The sequence shown here is derived from an EMBL/GenBank/DDBJ whole genome shotgun (WGS) entry which is preliminary data.</text>
</comment>
<evidence type="ECO:0000256" key="1">
    <source>
        <dbReference type="ARBA" id="ARBA00008520"/>
    </source>
</evidence>
<evidence type="ECO:0000256" key="3">
    <source>
        <dbReference type="SAM" id="SignalP"/>
    </source>
</evidence>
<keyword evidence="2" id="KW-0813">Transport</keyword>
<proteinExistence type="inferred from homology"/>
<dbReference type="AlphaFoldDB" id="A0A7X0U048"/>
<dbReference type="PANTHER" id="PTHR43649">
    <property type="entry name" value="ARABINOSE-BINDING PROTEIN-RELATED"/>
    <property type="match status" value="1"/>
</dbReference>
<keyword evidence="5" id="KW-1185">Reference proteome</keyword>
<dbReference type="SUPFAM" id="SSF53850">
    <property type="entry name" value="Periplasmic binding protein-like II"/>
    <property type="match status" value="1"/>
</dbReference>
<evidence type="ECO:0000313" key="4">
    <source>
        <dbReference type="EMBL" id="MBB6550168.1"/>
    </source>
</evidence>
<dbReference type="InterPro" id="IPR006059">
    <property type="entry name" value="SBP"/>
</dbReference>
<comment type="similarity">
    <text evidence="1">Belongs to the bacterial solute-binding protein 1 family.</text>
</comment>
<dbReference type="PANTHER" id="PTHR43649:SF29">
    <property type="entry name" value="OSMOPROTECTIVE COMPOUNDS-BINDING PROTEIN GGTB"/>
    <property type="match status" value="1"/>
</dbReference>
<sequence>MRHSMRGIAILLVSAVTAGLLTGCATGGGDSGGGGGELRILANITPVLTKEYYQNLVQPWVDQHKGVTVTIEVPSAEDVQATLQQELASGDVPDIVASNLDPVVAPQLLAFPEEDWVLDTPLAQQNKVGGKIWQVATGAQIQSLVFYNKKAFADAGIDGPPVSLGEFTEDLKALKKAGYLPLQTAGEWVTGAQFAMLANPQLLASVDFYAQRTAGSATFAASAYKDYLDAYAGWIADGLVDRDALGLKYQDSIDGFTSGKAATYVMGNWIVPSIDEAKPPFGVGVFAAPSTDGSPAGQLGGPAQPYSILQGSKNRDLALSLVKYLVSDKKAVSASLASEGNFRQGFPYEGSPLNREVAAIHDAAARLVIGTSGPTIPGGFGDELNKQVQALYVGTEPAKAAAALDSWWDLNAGS</sequence>
<dbReference type="EMBL" id="JACHMI010000001">
    <property type="protein sequence ID" value="MBB6550168.1"/>
    <property type="molecule type" value="Genomic_DNA"/>
</dbReference>
<dbReference type="InterPro" id="IPR050490">
    <property type="entry name" value="Bact_solute-bd_prot1"/>
</dbReference>
<reference evidence="4 5" key="1">
    <citation type="submission" date="2020-08" db="EMBL/GenBank/DDBJ databases">
        <title>Sequencing the genomes of 1000 actinobacteria strains.</title>
        <authorList>
            <person name="Klenk H.-P."/>
        </authorList>
    </citation>
    <scope>NUCLEOTIDE SEQUENCE [LARGE SCALE GENOMIC DNA]</scope>
    <source>
        <strain evidence="4 5">DSM 43768</strain>
    </source>
</reference>
<feature type="signal peptide" evidence="3">
    <location>
        <begin position="1"/>
        <end position="18"/>
    </location>
</feature>
<dbReference type="Pfam" id="PF01547">
    <property type="entry name" value="SBP_bac_1"/>
    <property type="match status" value="1"/>
</dbReference>
<keyword evidence="4" id="KW-0762">Sugar transport</keyword>
<dbReference type="Proteomes" id="UP000565579">
    <property type="component" value="Unassembled WGS sequence"/>
</dbReference>
<feature type="chain" id="PRO_5038843151" evidence="3">
    <location>
        <begin position="19"/>
        <end position="414"/>
    </location>
</feature>
<dbReference type="RefSeq" id="WP_185104487.1">
    <property type="nucleotide sequence ID" value="NZ_JACHMI010000001.1"/>
</dbReference>
<gene>
    <name evidence="4" type="ORF">HD593_004963</name>
</gene>
<dbReference type="PROSITE" id="PS51257">
    <property type="entry name" value="PROKAR_LIPOPROTEIN"/>
    <property type="match status" value="1"/>
</dbReference>
<accession>A0A7X0U048</accession>
<organism evidence="4 5">
    <name type="scientific">Nonomuraea rubra</name>
    <dbReference type="NCBI Taxonomy" id="46180"/>
    <lineage>
        <taxon>Bacteria</taxon>
        <taxon>Bacillati</taxon>
        <taxon>Actinomycetota</taxon>
        <taxon>Actinomycetes</taxon>
        <taxon>Streptosporangiales</taxon>
        <taxon>Streptosporangiaceae</taxon>
        <taxon>Nonomuraea</taxon>
    </lineage>
</organism>
<keyword evidence="3" id="KW-0732">Signal</keyword>
<name>A0A7X0U048_9ACTN</name>
<dbReference type="Gene3D" id="3.40.190.10">
    <property type="entry name" value="Periplasmic binding protein-like II"/>
    <property type="match status" value="2"/>
</dbReference>